<evidence type="ECO:0000256" key="1">
    <source>
        <dbReference type="SAM" id="SignalP"/>
    </source>
</evidence>
<dbReference type="AlphaFoldDB" id="A0A1X6ZJY1"/>
<protein>
    <submittedName>
        <fullName evidence="3">Uncharacterized protein</fullName>
    </submittedName>
</protein>
<dbReference type="Proteomes" id="UP000193495">
    <property type="component" value="Unassembled WGS sequence"/>
</dbReference>
<proteinExistence type="predicted"/>
<dbReference type="Proteomes" id="UP000240624">
    <property type="component" value="Unassembled WGS sequence"/>
</dbReference>
<organism evidence="3 4">
    <name type="scientific">Limimaricola soesokkakensis</name>
    <dbReference type="NCBI Taxonomy" id="1343159"/>
    <lineage>
        <taxon>Bacteria</taxon>
        <taxon>Pseudomonadati</taxon>
        <taxon>Pseudomonadota</taxon>
        <taxon>Alphaproteobacteria</taxon>
        <taxon>Rhodobacterales</taxon>
        <taxon>Paracoccaceae</taxon>
        <taxon>Limimaricola</taxon>
    </lineage>
</organism>
<reference evidence="3 4" key="1">
    <citation type="submission" date="2017-03" db="EMBL/GenBank/DDBJ databases">
        <authorList>
            <person name="Afonso C.L."/>
            <person name="Miller P.J."/>
            <person name="Scott M.A."/>
            <person name="Spackman E."/>
            <person name="Goraichik I."/>
            <person name="Dimitrov K.M."/>
            <person name="Suarez D.L."/>
            <person name="Swayne D.E."/>
        </authorList>
    </citation>
    <scope>NUCLEOTIDE SEQUENCE [LARGE SCALE GENOMIC DNA]</scope>
    <source>
        <strain evidence="3 4">CECT 8367</strain>
    </source>
</reference>
<dbReference type="RefSeq" id="WP_085896809.1">
    <property type="nucleotide sequence ID" value="NZ_FWFY01000007.1"/>
</dbReference>
<dbReference type="OrthoDB" id="9810895at2"/>
<keyword evidence="5" id="KW-1185">Reference proteome</keyword>
<name>A0A1X6ZJY1_9RHOB</name>
<accession>A0A1X6ZJY1</accession>
<dbReference type="EMBL" id="PYGB01000008">
    <property type="protein sequence ID" value="PSK84926.1"/>
    <property type="molecule type" value="Genomic_DNA"/>
</dbReference>
<reference evidence="2 5" key="2">
    <citation type="submission" date="2018-03" db="EMBL/GenBank/DDBJ databases">
        <title>Genomic Encyclopedia of Archaeal and Bacterial Type Strains, Phase II (KMG-II): from individual species to whole genera.</title>
        <authorList>
            <person name="Goeker M."/>
        </authorList>
    </citation>
    <scope>NUCLEOTIDE SEQUENCE [LARGE SCALE GENOMIC DNA]</scope>
    <source>
        <strain evidence="2 5">DSM 29956</strain>
    </source>
</reference>
<evidence type="ECO:0000313" key="3">
    <source>
        <dbReference type="EMBL" id="SLN53274.1"/>
    </source>
</evidence>
<dbReference type="EMBL" id="FWFY01000007">
    <property type="protein sequence ID" value="SLN53274.1"/>
    <property type="molecule type" value="Genomic_DNA"/>
</dbReference>
<sequence>MDPIRTMLFSLPLCALALPAAAMPRCGAHDAIVAQLAERYGESRKAIALDGANQVVEVFASDDTGSWTLLVTRADGQSCLLAAGQAYEPLDERLAPTDPNA</sequence>
<feature type="chain" id="PRO_5044568284" evidence="1">
    <location>
        <begin position="23"/>
        <end position="101"/>
    </location>
</feature>
<evidence type="ECO:0000313" key="5">
    <source>
        <dbReference type="Proteomes" id="UP000240624"/>
    </source>
</evidence>
<evidence type="ECO:0000313" key="4">
    <source>
        <dbReference type="Proteomes" id="UP000193495"/>
    </source>
</evidence>
<gene>
    <name evidence="2" type="ORF">CLV79_10894</name>
    <name evidence="3" type="ORF">LOS8367_02475</name>
</gene>
<feature type="signal peptide" evidence="1">
    <location>
        <begin position="1"/>
        <end position="22"/>
    </location>
</feature>
<evidence type="ECO:0000313" key="2">
    <source>
        <dbReference type="EMBL" id="PSK84926.1"/>
    </source>
</evidence>
<keyword evidence="1" id="KW-0732">Signal</keyword>